<reference evidence="1 2" key="1">
    <citation type="submission" date="2019-03" db="EMBL/GenBank/DDBJ databases">
        <title>Single cell metagenomics reveals metabolic interactions within the superorganism composed of flagellate Streblomastix strix and complex community of Bacteroidetes bacteria on its surface.</title>
        <authorList>
            <person name="Treitli S.C."/>
            <person name="Kolisko M."/>
            <person name="Husnik F."/>
            <person name="Keeling P."/>
            <person name="Hampl V."/>
        </authorList>
    </citation>
    <scope>NUCLEOTIDE SEQUENCE [LARGE SCALE GENOMIC DNA]</scope>
    <source>
        <strain evidence="1">ST1C</strain>
    </source>
</reference>
<dbReference type="EMBL" id="SNRW01012245">
    <property type="protein sequence ID" value="KAA6374077.1"/>
    <property type="molecule type" value="Genomic_DNA"/>
</dbReference>
<proteinExistence type="predicted"/>
<accession>A0A5J4UUK8</accession>
<protein>
    <submittedName>
        <fullName evidence="1">Uncharacterized protein</fullName>
    </submittedName>
</protein>
<evidence type="ECO:0000313" key="1">
    <source>
        <dbReference type="EMBL" id="KAA6374077.1"/>
    </source>
</evidence>
<name>A0A5J4UUK8_9EUKA</name>
<dbReference type="Proteomes" id="UP000324800">
    <property type="component" value="Unassembled WGS sequence"/>
</dbReference>
<evidence type="ECO:0000313" key="2">
    <source>
        <dbReference type="Proteomes" id="UP000324800"/>
    </source>
</evidence>
<organism evidence="1 2">
    <name type="scientific">Streblomastix strix</name>
    <dbReference type="NCBI Taxonomy" id="222440"/>
    <lineage>
        <taxon>Eukaryota</taxon>
        <taxon>Metamonada</taxon>
        <taxon>Preaxostyla</taxon>
        <taxon>Oxymonadida</taxon>
        <taxon>Streblomastigidae</taxon>
        <taxon>Streblomastix</taxon>
    </lineage>
</organism>
<gene>
    <name evidence="1" type="ORF">EZS28_030394</name>
</gene>
<comment type="caution">
    <text evidence="1">The sequence shown here is derived from an EMBL/GenBank/DDBJ whole genome shotgun (WGS) entry which is preliminary data.</text>
</comment>
<feature type="non-terminal residue" evidence="1">
    <location>
        <position position="8"/>
    </location>
</feature>
<sequence>MQDRFSSS</sequence>